<name>A0AA39VGT5_ACESA</name>
<dbReference type="AlphaFoldDB" id="A0AA39VGT5"/>
<evidence type="ECO:0000256" key="1">
    <source>
        <dbReference type="ARBA" id="ARBA00001954"/>
    </source>
</evidence>
<evidence type="ECO:0000256" key="2">
    <source>
        <dbReference type="ARBA" id="ARBA00006787"/>
    </source>
</evidence>
<dbReference type="GO" id="GO:0046872">
    <property type="term" value="F:metal ion binding"/>
    <property type="evidence" value="ECO:0007669"/>
    <property type="project" value="UniProtKB-KW"/>
</dbReference>
<dbReference type="Proteomes" id="UP001168877">
    <property type="component" value="Unassembled WGS sequence"/>
</dbReference>
<reference evidence="7" key="2">
    <citation type="submission" date="2023-06" db="EMBL/GenBank/DDBJ databases">
        <authorList>
            <person name="Swenson N.G."/>
            <person name="Wegrzyn J.L."/>
            <person name="Mcevoy S.L."/>
        </authorList>
    </citation>
    <scope>NUCLEOTIDE SEQUENCE</scope>
    <source>
        <strain evidence="7">NS2018</strain>
        <tissue evidence="7">Leaf</tissue>
    </source>
</reference>
<dbReference type="InterPro" id="IPR004294">
    <property type="entry name" value="Carotenoid_Oase"/>
</dbReference>
<feature type="region of interest" description="Disordered" evidence="6">
    <location>
        <begin position="126"/>
        <end position="307"/>
    </location>
</feature>
<feature type="compositionally biased region" description="Basic and acidic residues" evidence="6">
    <location>
        <begin position="246"/>
        <end position="257"/>
    </location>
</feature>
<evidence type="ECO:0000256" key="6">
    <source>
        <dbReference type="SAM" id="MobiDB-lite"/>
    </source>
</evidence>
<dbReference type="PANTHER" id="PTHR10543">
    <property type="entry name" value="BETA-CAROTENE DIOXYGENASE"/>
    <property type="match status" value="1"/>
</dbReference>
<accession>A0AA39VGT5</accession>
<comment type="similarity">
    <text evidence="2">Belongs to the carotenoid oxygenase family.</text>
</comment>
<sequence length="362" mass="40755">MPPDPELIDPKDLAEMCFEQLIIRNIVQGLRSYVAFNTRMQGTAARDTAKPGGCEEDDGWLVSFVHNEETNVSQVHIIDAKKMESEPVAKIALPQRVPYETALLEHRPSQAVTPDRSSQLLHDPVDIQELSIDRTSQRTHPVNPSERRPPIDQSTVDPSGHSSRRDFILRIPRSQVDERGPSSSSARTDPHVPEQTTPPLRHGDRIPRSQVDERGPSSSSARTDPHVPEQTPPPLRRGDRIRRRDFKKDLDSSEKRSTTTTTTTKSTPPPPNPNRNRLETPKNPTKNRRCKSVSQTVDRQPGRRPIVKPNRSARRFWAAIDRDSPQSRSGSDPPIGVVWLHRRRALPSGDDMVAKPAANVWD</sequence>
<evidence type="ECO:0000256" key="5">
    <source>
        <dbReference type="ARBA" id="ARBA00023004"/>
    </source>
</evidence>
<keyword evidence="3" id="KW-0479">Metal-binding</keyword>
<dbReference type="EMBL" id="JAUESC010000385">
    <property type="protein sequence ID" value="KAK0579550.1"/>
    <property type="molecule type" value="Genomic_DNA"/>
</dbReference>
<gene>
    <name evidence="7" type="ORF">LWI29_027834</name>
</gene>
<dbReference type="GO" id="GO:0016121">
    <property type="term" value="P:carotene catabolic process"/>
    <property type="evidence" value="ECO:0007669"/>
    <property type="project" value="TreeGrafter"/>
</dbReference>
<feature type="compositionally biased region" description="Basic and acidic residues" evidence="6">
    <location>
        <begin position="201"/>
        <end position="215"/>
    </location>
</feature>
<keyword evidence="5" id="KW-0408">Iron</keyword>
<evidence type="ECO:0000256" key="3">
    <source>
        <dbReference type="ARBA" id="ARBA00022723"/>
    </source>
</evidence>
<dbReference type="Pfam" id="PF03055">
    <property type="entry name" value="RPE65"/>
    <property type="match status" value="1"/>
</dbReference>
<comment type="caution">
    <text evidence="7">The sequence shown here is derived from an EMBL/GenBank/DDBJ whole genome shotgun (WGS) entry which is preliminary data.</text>
</comment>
<proteinExistence type="inferred from homology"/>
<dbReference type="GO" id="GO:0010436">
    <property type="term" value="F:carotenoid dioxygenase activity"/>
    <property type="evidence" value="ECO:0007669"/>
    <property type="project" value="TreeGrafter"/>
</dbReference>
<reference evidence="7" key="1">
    <citation type="journal article" date="2022" name="Plant J.">
        <title>Strategies of tolerance reflected in two North American maple genomes.</title>
        <authorList>
            <person name="McEvoy S.L."/>
            <person name="Sezen U.U."/>
            <person name="Trouern-Trend A."/>
            <person name="McMahon S.M."/>
            <person name="Schaberg P.G."/>
            <person name="Yang J."/>
            <person name="Wegrzyn J.L."/>
            <person name="Swenson N.G."/>
        </authorList>
    </citation>
    <scope>NUCLEOTIDE SEQUENCE</scope>
    <source>
        <strain evidence="7">NS2018</strain>
    </source>
</reference>
<feature type="compositionally biased region" description="Polar residues" evidence="6">
    <location>
        <begin position="152"/>
        <end position="161"/>
    </location>
</feature>
<protein>
    <submittedName>
        <fullName evidence="7">Uncharacterized protein</fullName>
    </submittedName>
</protein>
<organism evidence="7 8">
    <name type="scientific">Acer saccharum</name>
    <name type="common">Sugar maple</name>
    <dbReference type="NCBI Taxonomy" id="4024"/>
    <lineage>
        <taxon>Eukaryota</taxon>
        <taxon>Viridiplantae</taxon>
        <taxon>Streptophyta</taxon>
        <taxon>Embryophyta</taxon>
        <taxon>Tracheophyta</taxon>
        <taxon>Spermatophyta</taxon>
        <taxon>Magnoliopsida</taxon>
        <taxon>eudicotyledons</taxon>
        <taxon>Gunneridae</taxon>
        <taxon>Pentapetalae</taxon>
        <taxon>rosids</taxon>
        <taxon>malvids</taxon>
        <taxon>Sapindales</taxon>
        <taxon>Sapindaceae</taxon>
        <taxon>Hippocastanoideae</taxon>
        <taxon>Acereae</taxon>
        <taxon>Acer</taxon>
    </lineage>
</organism>
<evidence type="ECO:0000256" key="4">
    <source>
        <dbReference type="ARBA" id="ARBA00022964"/>
    </source>
</evidence>
<evidence type="ECO:0000313" key="7">
    <source>
        <dbReference type="EMBL" id="KAK0579550.1"/>
    </source>
</evidence>
<keyword evidence="4" id="KW-0560">Oxidoreductase</keyword>
<comment type="cofactor">
    <cofactor evidence="1">
        <name>Fe(2+)</name>
        <dbReference type="ChEBI" id="CHEBI:29033"/>
    </cofactor>
</comment>
<evidence type="ECO:0000313" key="8">
    <source>
        <dbReference type="Proteomes" id="UP001168877"/>
    </source>
</evidence>
<keyword evidence="4" id="KW-0223">Dioxygenase</keyword>
<keyword evidence="8" id="KW-1185">Reference proteome</keyword>
<dbReference type="PANTHER" id="PTHR10543:SF142">
    <property type="entry name" value="OS06G0162550 PROTEIN"/>
    <property type="match status" value="1"/>
</dbReference>
<dbReference type="GO" id="GO:0009570">
    <property type="term" value="C:chloroplast stroma"/>
    <property type="evidence" value="ECO:0007669"/>
    <property type="project" value="TreeGrafter"/>
</dbReference>